<gene>
    <name evidence="2" type="ORF">NX784_27540</name>
</gene>
<evidence type="ECO:0000313" key="2">
    <source>
        <dbReference type="EMBL" id="MCS0585338.1"/>
    </source>
</evidence>
<organism evidence="2 3">
    <name type="scientific">Massilia pinisoli</name>
    <dbReference type="NCBI Taxonomy" id="1772194"/>
    <lineage>
        <taxon>Bacteria</taxon>
        <taxon>Pseudomonadati</taxon>
        <taxon>Pseudomonadota</taxon>
        <taxon>Betaproteobacteria</taxon>
        <taxon>Burkholderiales</taxon>
        <taxon>Oxalobacteraceae</taxon>
        <taxon>Telluria group</taxon>
        <taxon>Massilia</taxon>
    </lineage>
</organism>
<dbReference type="RefSeq" id="WP_258819863.1">
    <property type="nucleotide sequence ID" value="NZ_JANUGW010000032.1"/>
</dbReference>
<proteinExistence type="predicted"/>
<evidence type="ECO:0000313" key="3">
    <source>
        <dbReference type="Proteomes" id="UP001204151"/>
    </source>
</evidence>
<sequence>MNSPVRFEYPKYLLQTLNQVYDMERKLSLHGDSANLLRNVERIKDAFASQEPPLFYEDPMGQPFSETRTDLEASISGVGADDLVVTEVIKPIIRAGKQEYSVVVQRGIVVVKTRSADNAASAVVPIETSQGTDGTAGPQPDTQNGEQA</sequence>
<comment type="caution">
    <text evidence="2">The sequence shown here is derived from an EMBL/GenBank/DDBJ whole genome shotgun (WGS) entry which is preliminary data.</text>
</comment>
<accession>A0ABT1ZZK5</accession>
<name>A0ABT1ZZK5_9BURK</name>
<reference evidence="2 3" key="1">
    <citation type="submission" date="2022-08" db="EMBL/GenBank/DDBJ databases">
        <title>Reclassification of Massilia species as members of the genera Telluria, Duganella, Pseudoduganella, Mokoshia gen. nov. and Zemynaea gen. nov. using orthogonal and non-orthogonal genome-based approaches.</title>
        <authorList>
            <person name="Bowman J.P."/>
        </authorList>
    </citation>
    <scope>NUCLEOTIDE SEQUENCE [LARGE SCALE GENOMIC DNA]</scope>
    <source>
        <strain evidence="2 3">JCM 31316</strain>
    </source>
</reference>
<dbReference type="Proteomes" id="UP001204151">
    <property type="component" value="Unassembled WGS sequence"/>
</dbReference>
<evidence type="ECO:0000256" key="1">
    <source>
        <dbReference type="SAM" id="MobiDB-lite"/>
    </source>
</evidence>
<feature type="region of interest" description="Disordered" evidence="1">
    <location>
        <begin position="122"/>
        <end position="148"/>
    </location>
</feature>
<dbReference type="EMBL" id="JANUGW010000032">
    <property type="protein sequence ID" value="MCS0585338.1"/>
    <property type="molecule type" value="Genomic_DNA"/>
</dbReference>
<keyword evidence="3" id="KW-1185">Reference proteome</keyword>
<protein>
    <submittedName>
        <fullName evidence="2">Uncharacterized protein</fullName>
    </submittedName>
</protein>